<evidence type="ECO:0000256" key="2">
    <source>
        <dbReference type="ARBA" id="ARBA00022833"/>
    </source>
</evidence>
<organism evidence="7 8">
    <name type="scientific">Lasiodiplodia theobromae</name>
    <dbReference type="NCBI Taxonomy" id="45133"/>
    <lineage>
        <taxon>Eukaryota</taxon>
        <taxon>Fungi</taxon>
        <taxon>Dikarya</taxon>
        <taxon>Ascomycota</taxon>
        <taxon>Pezizomycotina</taxon>
        <taxon>Dothideomycetes</taxon>
        <taxon>Dothideomycetes incertae sedis</taxon>
        <taxon>Botryosphaeriales</taxon>
        <taxon>Botryosphaeriaceae</taxon>
        <taxon>Lasiodiplodia</taxon>
    </lineage>
</organism>
<evidence type="ECO:0000256" key="1">
    <source>
        <dbReference type="ARBA" id="ARBA00022723"/>
    </source>
</evidence>
<sequence length="131" mass="14773">MALLYYFQISYHVSLILLNHPFLHSTPQPTFSSALHAMGVAASAITDLLQRFRAQHSARNIPPFMIYHVLRAVTVLLLLATSSLSSTTTTSRPPRHRPNSWLSARLKLCLEFLEDAGQTWRKRSDCAVRAV</sequence>
<comment type="caution">
    <text evidence="7">The sequence shown here is derived from an EMBL/GenBank/DDBJ whole genome shotgun (WGS) entry which is preliminary data.</text>
</comment>
<keyword evidence="3" id="KW-0805">Transcription regulation</keyword>
<accession>A0A5N5D6Z2</accession>
<dbReference type="AlphaFoldDB" id="A0A5N5D6Z2"/>
<dbReference type="GO" id="GO:0046872">
    <property type="term" value="F:metal ion binding"/>
    <property type="evidence" value="ECO:0007669"/>
    <property type="project" value="UniProtKB-KW"/>
</dbReference>
<dbReference type="EMBL" id="VCHE01000057">
    <property type="protein sequence ID" value="KAB2573509.1"/>
    <property type="molecule type" value="Genomic_DNA"/>
</dbReference>
<keyword evidence="8" id="KW-1185">Reference proteome</keyword>
<protein>
    <submittedName>
        <fullName evidence="7">Uncharacterized protein</fullName>
    </submittedName>
</protein>
<evidence type="ECO:0000256" key="3">
    <source>
        <dbReference type="ARBA" id="ARBA00023015"/>
    </source>
</evidence>
<dbReference type="PANTHER" id="PTHR31313">
    <property type="entry name" value="TY1 ENHANCER ACTIVATOR"/>
    <property type="match status" value="1"/>
</dbReference>
<keyword evidence="5" id="KW-0804">Transcription</keyword>
<dbReference type="PANTHER" id="PTHR31313:SF81">
    <property type="entry name" value="TY1 ENHANCER ACTIVATOR"/>
    <property type="match status" value="1"/>
</dbReference>
<gene>
    <name evidence="7" type="ORF">DBV05_g7794</name>
</gene>
<evidence type="ECO:0000256" key="6">
    <source>
        <dbReference type="ARBA" id="ARBA00023242"/>
    </source>
</evidence>
<keyword evidence="2" id="KW-0862">Zinc</keyword>
<dbReference type="GO" id="GO:0003677">
    <property type="term" value="F:DNA binding"/>
    <property type="evidence" value="ECO:0007669"/>
    <property type="project" value="UniProtKB-KW"/>
</dbReference>
<evidence type="ECO:0000313" key="7">
    <source>
        <dbReference type="EMBL" id="KAB2573509.1"/>
    </source>
</evidence>
<evidence type="ECO:0000256" key="4">
    <source>
        <dbReference type="ARBA" id="ARBA00023125"/>
    </source>
</evidence>
<proteinExistence type="predicted"/>
<dbReference type="InterPro" id="IPR051615">
    <property type="entry name" value="Transcr_Regulatory_Elem"/>
</dbReference>
<reference evidence="7 8" key="1">
    <citation type="journal article" date="2019" name="Sci. Rep.">
        <title>A multi-omics analysis of the grapevine pathogen Lasiodiplodia theobromae reveals that temperature affects the expression of virulence- and pathogenicity-related genes.</title>
        <authorList>
            <person name="Felix C."/>
            <person name="Meneses R."/>
            <person name="Goncalves M.F.M."/>
            <person name="Tilleman L."/>
            <person name="Duarte A.S."/>
            <person name="Jorrin-Novo J.V."/>
            <person name="Van de Peer Y."/>
            <person name="Deforce D."/>
            <person name="Van Nieuwerburgh F."/>
            <person name="Esteves A.C."/>
            <person name="Alves A."/>
        </authorList>
    </citation>
    <scope>NUCLEOTIDE SEQUENCE [LARGE SCALE GENOMIC DNA]</scope>
    <source>
        <strain evidence="7 8">LA-SOL3</strain>
    </source>
</reference>
<name>A0A5N5D6Z2_9PEZI</name>
<dbReference type="Proteomes" id="UP000325902">
    <property type="component" value="Unassembled WGS sequence"/>
</dbReference>
<keyword evidence="6" id="KW-0539">Nucleus</keyword>
<evidence type="ECO:0000313" key="8">
    <source>
        <dbReference type="Proteomes" id="UP000325902"/>
    </source>
</evidence>
<keyword evidence="1" id="KW-0479">Metal-binding</keyword>
<keyword evidence="4" id="KW-0238">DNA-binding</keyword>
<dbReference type="CDD" id="cd12148">
    <property type="entry name" value="fungal_TF_MHR"/>
    <property type="match status" value="1"/>
</dbReference>
<evidence type="ECO:0000256" key="5">
    <source>
        <dbReference type="ARBA" id="ARBA00023163"/>
    </source>
</evidence>